<accession>A0A8C4T4N6</accession>
<dbReference type="GO" id="GO:0033588">
    <property type="term" value="C:elongator holoenzyme complex"/>
    <property type="evidence" value="ECO:0007669"/>
    <property type="project" value="InterPro"/>
</dbReference>
<dbReference type="Gene3D" id="3.40.50.300">
    <property type="entry name" value="P-loop containing nucleotide triphosphate hydrolases"/>
    <property type="match status" value="1"/>
</dbReference>
<dbReference type="Pfam" id="PF09807">
    <property type="entry name" value="ELP6"/>
    <property type="match status" value="1"/>
</dbReference>
<comment type="similarity">
    <text evidence="2">Belongs to the ELP6 family.</text>
</comment>
<organism evidence="5 6">
    <name type="scientific">Erpetoichthys calabaricus</name>
    <name type="common">Rope fish</name>
    <name type="synonym">Calamoichthys calabaricus</name>
    <dbReference type="NCBI Taxonomy" id="27687"/>
    <lineage>
        <taxon>Eukaryota</taxon>
        <taxon>Metazoa</taxon>
        <taxon>Chordata</taxon>
        <taxon>Craniata</taxon>
        <taxon>Vertebrata</taxon>
        <taxon>Euteleostomi</taxon>
        <taxon>Actinopterygii</taxon>
        <taxon>Polypteriformes</taxon>
        <taxon>Polypteridae</taxon>
        <taxon>Erpetoichthys</taxon>
    </lineage>
</organism>
<name>A0A8C4T4N6_ERPCA</name>
<reference evidence="5" key="1">
    <citation type="submission" date="2021-06" db="EMBL/GenBank/DDBJ databases">
        <authorList>
            <consortium name="Wellcome Sanger Institute Data Sharing"/>
        </authorList>
    </citation>
    <scope>NUCLEOTIDE SEQUENCE [LARGE SCALE GENOMIC DNA]</scope>
</reference>
<dbReference type="Proteomes" id="UP000694620">
    <property type="component" value="Chromosome 13"/>
</dbReference>
<reference evidence="5" key="2">
    <citation type="submission" date="2025-08" db="UniProtKB">
        <authorList>
            <consortium name="Ensembl"/>
        </authorList>
    </citation>
    <scope>IDENTIFICATION</scope>
</reference>
<comment type="pathway">
    <text evidence="1">tRNA modification; 5-methoxycarbonylmethyl-2-thiouridine-tRNA biosynthesis.</text>
</comment>
<proteinExistence type="inferred from homology"/>
<dbReference type="UniPathway" id="UPA00988"/>
<dbReference type="AlphaFoldDB" id="A0A8C4T4N6"/>
<evidence type="ECO:0000256" key="2">
    <source>
        <dbReference type="ARBA" id="ARBA00008837"/>
    </source>
</evidence>
<keyword evidence="6" id="KW-1185">Reference proteome</keyword>
<evidence type="ECO:0000256" key="3">
    <source>
        <dbReference type="ARBA" id="ARBA00020263"/>
    </source>
</evidence>
<dbReference type="GO" id="GO:0002098">
    <property type="term" value="P:tRNA wobble uridine modification"/>
    <property type="evidence" value="ECO:0007669"/>
    <property type="project" value="InterPro"/>
</dbReference>
<reference evidence="5" key="3">
    <citation type="submission" date="2025-09" db="UniProtKB">
        <authorList>
            <consortium name="Ensembl"/>
        </authorList>
    </citation>
    <scope>IDENTIFICATION</scope>
</reference>
<sequence length="257" mass="29234">MLEDFKTDGSFLIHHFLSFFLKAQCKVCFLGLVQSFSHYSTVGINMLQAREKGQLVFFEGLRNSLDMLLPESDASDAEPQPLSFLRYELSVESSLFFNSHLVYNDMSRWASPVLLIDDLSVLLSLGVNPTAVLDFIHYCRMAVCSKQQGNMVTLVHNEDDLGDEDCDLVLHALTHQSSLILQVHGLNTGYCRDVHGQVLIKHCLDHELTFRNSSYEYINNIALHTCPVTSVLEKREKIHVSLFLLNDFFSRMAKIVE</sequence>
<evidence type="ECO:0000256" key="4">
    <source>
        <dbReference type="ARBA" id="ARBA00045027"/>
    </source>
</evidence>
<evidence type="ECO:0000256" key="1">
    <source>
        <dbReference type="ARBA" id="ARBA00005043"/>
    </source>
</evidence>
<evidence type="ECO:0000313" key="6">
    <source>
        <dbReference type="Proteomes" id="UP000694620"/>
    </source>
</evidence>
<dbReference type="Ensembl" id="ENSECRT00000026913.1">
    <property type="protein sequence ID" value="ENSECRP00000026365.1"/>
    <property type="gene ID" value="ENSECRG00000017477.1"/>
</dbReference>
<dbReference type="InterPro" id="IPR018627">
    <property type="entry name" value="ELP6"/>
</dbReference>
<protein>
    <recommendedName>
        <fullName evidence="3">Elongator complex protein 6</fullName>
    </recommendedName>
    <alternativeName>
        <fullName evidence="4">Protein TMEM103</fullName>
    </alternativeName>
</protein>
<dbReference type="InterPro" id="IPR027417">
    <property type="entry name" value="P-loop_NTPase"/>
</dbReference>
<dbReference type="PANTHER" id="PTHR16184">
    <property type="entry name" value="ELONGATOR COMPLEX PROTEIN 6"/>
    <property type="match status" value="1"/>
</dbReference>
<gene>
    <name evidence="5" type="primary">ELP6</name>
</gene>
<dbReference type="GeneTree" id="ENSGT00390000011734"/>
<dbReference type="PANTHER" id="PTHR16184:SF6">
    <property type="entry name" value="ELONGATOR COMPLEX PROTEIN 6"/>
    <property type="match status" value="1"/>
</dbReference>
<evidence type="ECO:0000313" key="5">
    <source>
        <dbReference type="Ensembl" id="ENSECRP00000026365.1"/>
    </source>
</evidence>
<dbReference type="CDD" id="cd19495">
    <property type="entry name" value="Elp6"/>
    <property type="match status" value="1"/>
</dbReference>